<evidence type="ECO:0000256" key="1">
    <source>
        <dbReference type="SAM" id="MobiDB-lite"/>
    </source>
</evidence>
<feature type="region of interest" description="Disordered" evidence="1">
    <location>
        <begin position="69"/>
        <end position="128"/>
    </location>
</feature>
<comment type="caution">
    <text evidence="2">The sequence shown here is derived from an EMBL/GenBank/DDBJ whole genome shotgun (WGS) entry which is preliminary data.</text>
</comment>
<keyword evidence="3" id="KW-1185">Reference proteome</keyword>
<reference evidence="2 3" key="1">
    <citation type="journal article" date="2019" name="Int. J. Syst. Evol. Microbiol.">
        <title>The Global Catalogue of Microorganisms (GCM) 10K type strain sequencing project: providing services to taxonomists for standard genome sequencing and annotation.</title>
        <authorList>
            <consortium name="The Broad Institute Genomics Platform"/>
            <consortium name="The Broad Institute Genome Sequencing Center for Infectious Disease"/>
            <person name="Wu L."/>
            <person name="Ma J."/>
        </authorList>
    </citation>
    <scope>NUCLEOTIDE SEQUENCE [LARGE SCALE GENOMIC DNA]</scope>
    <source>
        <strain evidence="2 3">JCM 4531</strain>
    </source>
</reference>
<name>A0ABN3SQW7_9ACTN</name>
<evidence type="ECO:0000313" key="2">
    <source>
        <dbReference type="EMBL" id="GAA2682384.1"/>
    </source>
</evidence>
<organism evidence="2 3">
    <name type="scientific">Streptomyces violaceolatus</name>
    <dbReference type="NCBI Taxonomy" id="67378"/>
    <lineage>
        <taxon>Bacteria</taxon>
        <taxon>Bacillati</taxon>
        <taxon>Actinomycetota</taxon>
        <taxon>Actinomycetes</taxon>
        <taxon>Kitasatosporales</taxon>
        <taxon>Streptomycetaceae</taxon>
        <taxon>Streptomyces</taxon>
        <taxon>Streptomyces violaceoruber group</taxon>
    </lineage>
</organism>
<evidence type="ECO:0000313" key="3">
    <source>
        <dbReference type="Proteomes" id="UP001499989"/>
    </source>
</evidence>
<dbReference type="Proteomes" id="UP001499989">
    <property type="component" value="Unassembled WGS sequence"/>
</dbReference>
<protein>
    <submittedName>
        <fullName evidence="2">Uncharacterized protein</fullName>
    </submittedName>
</protein>
<dbReference type="EMBL" id="BAAASK010000007">
    <property type="protein sequence ID" value="GAA2682384.1"/>
    <property type="molecule type" value="Genomic_DNA"/>
</dbReference>
<feature type="compositionally biased region" description="Low complexity" evidence="1">
    <location>
        <begin position="75"/>
        <end position="90"/>
    </location>
</feature>
<sequence length="128" mass="12963">MDGAAFYPHLARAGAHARERLGQQPPFLRGEHAGFTGVGLGLSSRGGGIGAFQAVQACTAVMSAPCTEVSRKANRTAAAPAADPSTPKATGPAGFSGSPTTTTGHSEWAASPVARDPIRAPWKGWGPL</sequence>
<proteinExistence type="predicted"/>
<accession>A0ABN3SQW7</accession>
<gene>
    <name evidence="2" type="ORF">GCM10010310_31680</name>
</gene>